<dbReference type="Proteomes" id="UP000030149">
    <property type="component" value="Unassembled WGS sequence"/>
</dbReference>
<dbReference type="RefSeq" id="WP_023574125.1">
    <property type="nucleotide sequence ID" value="NZ_AVCS01000015.1"/>
</dbReference>
<evidence type="ECO:0000313" key="2">
    <source>
        <dbReference type="EMBL" id="KGO97193.1"/>
    </source>
</evidence>
<evidence type="ECO:0000259" key="1">
    <source>
        <dbReference type="Pfam" id="PF00535"/>
    </source>
</evidence>
<gene>
    <name evidence="2" type="ORF">Q767_00895</name>
</gene>
<dbReference type="InterPro" id="IPR001173">
    <property type="entry name" value="Glyco_trans_2-like"/>
</dbReference>
<dbReference type="CDD" id="cd00761">
    <property type="entry name" value="Glyco_tranf_GTA_type"/>
    <property type="match status" value="1"/>
</dbReference>
<comment type="caution">
    <text evidence="2">The sequence shown here is derived from an EMBL/GenBank/DDBJ whole genome shotgun (WGS) entry which is preliminary data.</text>
</comment>
<dbReference type="Pfam" id="PF00535">
    <property type="entry name" value="Glycos_transf_2"/>
    <property type="match status" value="1"/>
</dbReference>
<dbReference type="Gene3D" id="3.90.550.10">
    <property type="entry name" value="Spore Coat Polysaccharide Biosynthesis Protein SpsA, Chain A"/>
    <property type="match status" value="1"/>
</dbReference>
<dbReference type="InterPro" id="IPR029044">
    <property type="entry name" value="Nucleotide-diphossugar_trans"/>
</dbReference>
<protein>
    <recommendedName>
        <fullName evidence="1">Glycosyltransferase 2-like domain-containing protein</fullName>
    </recommendedName>
</protein>
<dbReference type="eggNOG" id="COG1215">
    <property type="taxonomic scope" value="Bacteria"/>
</dbReference>
<dbReference type="STRING" id="1107311.Q767_00895"/>
<organism evidence="2 3">
    <name type="scientific">Flavobacterium enshiense DK69</name>
    <dbReference type="NCBI Taxonomy" id="1107311"/>
    <lineage>
        <taxon>Bacteria</taxon>
        <taxon>Pseudomonadati</taxon>
        <taxon>Bacteroidota</taxon>
        <taxon>Flavobacteriia</taxon>
        <taxon>Flavobacteriales</taxon>
        <taxon>Flavobacteriaceae</taxon>
        <taxon>Flavobacterium</taxon>
    </lineage>
</organism>
<dbReference type="SUPFAM" id="SSF53448">
    <property type="entry name" value="Nucleotide-diphospho-sugar transferases"/>
    <property type="match status" value="1"/>
</dbReference>
<accession>V6S6C7</accession>
<dbReference type="OrthoDB" id="1116632at2"/>
<keyword evidence="3" id="KW-1185">Reference proteome</keyword>
<name>V6S6C7_9FLAO</name>
<sequence>MRVGFNPQKDKELEENSFFHQIIIPVYIPNEKDYFRDSLSILKLCVSSLKKTTHNKTFFTIVNNGSCEEVISYLDDLYHKKIINEIIHTSKIGKLNAILKGLGGHNFELVTIADADALFLNGWQNETYEVFKNFPKAGAVSPLPNPKMVRYLTSNILMENIFSKKLFFSNVKNPLALKKFAKSIDNVGLFNEFNLDKYLTVQNNSFKAVVGSGHFVATYRGEIFNTLKKYSGFSMGGDSERVFLDEPTIKNGFWRLSTLDNYVYHMGNTKEDWMELEVESAFYDTKNNDNFIVVKGIKDKNVVNWLKFKLVPKILFKKGIWQLFLRYKGLSKEEASNY</sequence>
<dbReference type="EMBL" id="JRLZ01000001">
    <property type="protein sequence ID" value="KGO97193.1"/>
    <property type="molecule type" value="Genomic_DNA"/>
</dbReference>
<dbReference type="AlphaFoldDB" id="V6S6C7"/>
<dbReference type="PATRIC" id="fig|1107311.3.peg.2116"/>
<reference evidence="3" key="1">
    <citation type="submission" date="2013-09" db="EMBL/GenBank/DDBJ databases">
        <authorList>
            <person name="Zeng Z."/>
            <person name="Chen C."/>
        </authorList>
    </citation>
    <scope>NUCLEOTIDE SEQUENCE [LARGE SCALE GENOMIC DNA]</scope>
    <source>
        <strain evidence="3">DK69</strain>
    </source>
</reference>
<proteinExistence type="predicted"/>
<feature type="domain" description="Glycosyltransferase 2-like" evidence="1">
    <location>
        <begin position="23"/>
        <end position="156"/>
    </location>
</feature>
<evidence type="ECO:0000313" key="3">
    <source>
        <dbReference type="Proteomes" id="UP000030149"/>
    </source>
</evidence>
<reference evidence="2 3" key="2">
    <citation type="journal article" date="2015" name="Stand. Genomic Sci.">
        <title>High quality draft genomic sequence of Flavobacterium enshiense DK69(T) and comparison among Flavobacterium genomes.</title>
        <authorList>
            <person name="Zeng Z."/>
            <person name="Chen C."/>
            <person name="Du H."/>
            <person name="Wang G."/>
            <person name="Li M."/>
        </authorList>
    </citation>
    <scope>NUCLEOTIDE SEQUENCE [LARGE SCALE GENOMIC DNA]</scope>
    <source>
        <strain evidence="2 3">DK69</strain>
    </source>
</reference>